<dbReference type="GO" id="GO:0006633">
    <property type="term" value="P:fatty acid biosynthetic process"/>
    <property type="evidence" value="ECO:0007669"/>
    <property type="project" value="UniProtKB-UniPathway"/>
</dbReference>
<proteinExistence type="inferred from homology"/>
<dbReference type="EC" id="2.3.1.179" evidence="4 19"/>
<keyword evidence="24" id="KW-1185">Reference proteome</keyword>
<comment type="catalytic activity">
    <reaction evidence="19">
        <text>(9Z)-hexadecenoyl-[ACP] + malonyl-[ACP] + H(+) = 3-oxo-(11Z)-octadecenoyl-[ACP] + holo-[ACP] + CO2</text>
        <dbReference type="Rhea" id="RHEA:55040"/>
        <dbReference type="Rhea" id="RHEA-COMP:9623"/>
        <dbReference type="Rhea" id="RHEA-COMP:9685"/>
        <dbReference type="Rhea" id="RHEA-COMP:10800"/>
        <dbReference type="Rhea" id="RHEA-COMP:14074"/>
        <dbReference type="ChEBI" id="CHEBI:15378"/>
        <dbReference type="ChEBI" id="CHEBI:16526"/>
        <dbReference type="ChEBI" id="CHEBI:64479"/>
        <dbReference type="ChEBI" id="CHEBI:78449"/>
        <dbReference type="ChEBI" id="CHEBI:83989"/>
        <dbReference type="ChEBI" id="CHEBI:138538"/>
        <dbReference type="EC" id="2.3.1.179"/>
    </reaction>
</comment>
<name>B4CYC3_9BACT</name>
<dbReference type="GO" id="GO:0004315">
    <property type="term" value="F:3-oxoacyl-[acyl-carrier-protein] synthase activity"/>
    <property type="evidence" value="ECO:0007669"/>
    <property type="project" value="UniProtKB-EC"/>
</dbReference>
<evidence type="ECO:0000256" key="7">
    <source>
        <dbReference type="ARBA" id="ARBA00022475"/>
    </source>
</evidence>
<dbReference type="Gene3D" id="3.40.47.10">
    <property type="match status" value="1"/>
</dbReference>
<reference evidence="23 24" key="1">
    <citation type="journal article" date="2011" name="J. Bacteriol.">
        <title>Genome sequence of Chthoniobacter flavus Ellin428, an aerobic heterotrophic soil bacterium.</title>
        <authorList>
            <person name="Kant R."/>
            <person name="van Passel M.W."/>
            <person name="Palva A."/>
            <person name="Lucas S."/>
            <person name="Lapidus A."/>
            <person name="Glavina Del Rio T."/>
            <person name="Dalin E."/>
            <person name="Tice H."/>
            <person name="Bruce D."/>
            <person name="Goodwin L."/>
            <person name="Pitluck S."/>
            <person name="Larimer F.W."/>
            <person name="Land M.L."/>
            <person name="Hauser L."/>
            <person name="Sangwan P."/>
            <person name="de Vos W.M."/>
            <person name="Janssen P.H."/>
            <person name="Smidt H."/>
        </authorList>
    </citation>
    <scope>NUCLEOTIDE SEQUENCE [LARGE SCALE GENOMIC DNA]</scope>
    <source>
        <strain evidence="23 24">Ellin428</strain>
    </source>
</reference>
<dbReference type="RefSeq" id="WP_006978987.1">
    <property type="nucleotide sequence ID" value="NZ_ABVL01000004.1"/>
</dbReference>
<comment type="function">
    <text evidence="18">Proposed to synthesize NOD factor fatty acyl chain. Involved in the synthesis of a highly unsaturated fatty acid moiety, which forms part of a lipo-oligosaccharide that is responsible for host specificity.</text>
</comment>
<dbReference type="InterPro" id="IPR016039">
    <property type="entry name" value="Thiolase-like"/>
</dbReference>
<protein>
    <recommendedName>
        <fullName evidence="5 19">3-oxoacyl-[acyl-carrier-protein] synthase 2</fullName>
        <ecNumber evidence="4 19">2.3.1.179</ecNumber>
    </recommendedName>
</protein>
<dbReference type="EMBL" id="ABVL01000004">
    <property type="protein sequence ID" value="EDY20464.1"/>
    <property type="molecule type" value="Genomic_DNA"/>
</dbReference>
<gene>
    <name evidence="23" type="ORF">CfE428DRAFT_1661</name>
</gene>
<comment type="similarity">
    <text evidence="3 19 21">Belongs to the thiolase-like superfamily. Beta-ketoacyl-ACP synthases family.</text>
</comment>
<dbReference type="InterPro" id="IPR020841">
    <property type="entry name" value="PKS_Beta-ketoAc_synthase_dom"/>
</dbReference>
<evidence type="ECO:0000256" key="1">
    <source>
        <dbReference type="ARBA" id="ARBA00004533"/>
    </source>
</evidence>
<dbReference type="Pfam" id="PF00109">
    <property type="entry name" value="ketoacyl-synt"/>
    <property type="match status" value="1"/>
</dbReference>
<comment type="pathway">
    <text evidence="2 19">Lipid metabolism; fatty acid biosynthesis.</text>
</comment>
<keyword evidence="14" id="KW-0443">Lipid metabolism</keyword>
<evidence type="ECO:0000256" key="19">
    <source>
        <dbReference type="PIRNR" id="PIRNR000447"/>
    </source>
</evidence>
<dbReference type="SUPFAM" id="SSF53901">
    <property type="entry name" value="Thiolase-like"/>
    <property type="match status" value="2"/>
</dbReference>
<sequence>MKRRVVITGLGPITCIGTGREVFWQNIRAGRSGISRVSTFDTSELKAHCGGEILDWDPTRFFPPHRLKRLDRYAQFSVASALLALEDAGLPWSREQPTFRAGVSFGTALGGIANAEHEHQRFLKKGQRGVNQTLALQVFGGSAHSNIAIECGFRGPGTTNSNSCASGVVSVGEAMRYIRDNMADVMVAGGAEAPLSPLTYGAFDFIKTMSRWTGDPPFACKPFDKDRDGFVMGEGAASVVLEEYEHARQRGAHIYAEVLGYSLNNEAYHMTTPLPSGEAVIACMREALAEAQVPLDTVDYINAHASGTQLNDANECMAIKAVFGEHASKLAVTGTKAYTAHPLGATGAIETVICALALHEGFIPPTLHHHTPDPACDLDVVPNVGREQKLRVALNNAFGFGGINSVLVLRRVD</sequence>
<evidence type="ECO:0000256" key="18">
    <source>
        <dbReference type="ARBA" id="ARBA00037576"/>
    </source>
</evidence>
<dbReference type="PIRSF" id="PIRSF000447">
    <property type="entry name" value="KAS_II"/>
    <property type="match status" value="1"/>
</dbReference>
<evidence type="ECO:0000313" key="23">
    <source>
        <dbReference type="EMBL" id="EDY20464.1"/>
    </source>
</evidence>
<keyword evidence="16 19" id="KW-0275">Fatty acid biosynthesis</keyword>
<dbReference type="SMART" id="SM00825">
    <property type="entry name" value="PKS_KS"/>
    <property type="match status" value="1"/>
</dbReference>
<keyword evidence="9" id="KW-0997">Cell inner membrane</keyword>
<evidence type="ECO:0000313" key="24">
    <source>
        <dbReference type="Proteomes" id="UP000005824"/>
    </source>
</evidence>
<evidence type="ECO:0000256" key="12">
    <source>
        <dbReference type="ARBA" id="ARBA00022832"/>
    </source>
</evidence>
<dbReference type="Proteomes" id="UP000005824">
    <property type="component" value="Unassembled WGS sequence"/>
</dbReference>
<keyword evidence="7" id="KW-1003">Cell membrane</keyword>
<dbReference type="InterPro" id="IPR014031">
    <property type="entry name" value="Ketoacyl_synth_C"/>
</dbReference>
<dbReference type="UniPathway" id="UPA00094"/>
<feature type="active site" description="For beta-ketoacyl synthase activity" evidence="20">
    <location>
        <position position="164"/>
    </location>
</feature>
<dbReference type="PANTHER" id="PTHR11712">
    <property type="entry name" value="POLYKETIDE SYNTHASE-RELATED"/>
    <property type="match status" value="1"/>
</dbReference>
<keyword evidence="6" id="KW-0536">Nodulation</keyword>
<keyword evidence="11" id="KW-0812">Transmembrane</keyword>
<dbReference type="Pfam" id="PF02801">
    <property type="entry name" value="Ketoacyl-synt_C"/>
    <property type="match status" value="1"/>
</dbReference>
<evidence type="ECO:0000256" key="9">
    <source>
        <dbReference type="ARBA" id="ARBA00022519"/>
    </source>
</evidence>
<organism evidence="23 24">
    <name type="scientific">Chthoniobacter flavus Ellin428</name>
    <dbReference type="NCBI Taxonomy" id="497964"/>
    <lineage>
        <taxon>Bacteria</taxon>
        <taxon>Pseudomonadati</taxon>
        <taxon>Verrucomicrobiota</taxon>
        <taxon>Spartobacteria</taxon>
        <taxon>Chthoniobacterales</taxon>
        <taxon>Chthoniobacteraceae</taxon>
        <taxon>Chthoniobacter</taxon>
    </lineage>
</organism>
<evidence type="ECO:0000256" key="15">
    <source>
        <dbReference type="ARBA" id="ARBA00023136"/>
    </source>
</evidence>
<dbReference type="CDD" id="cd00834">
    <property type="entry name" value="KAS_I_II"/>
    <property type="match status" value="1"/>
</dbReference>
<dbReference type="eggNOG" id="COG0304">
    <property type="taxonomic scope" value="Bacteria"/>
</dbReference>
<keyword evidence="17 19" id="KW-0012">Acyltransferase</keyword>
<keyword evidence="10 19" id="KW-0808">Transferase</keyword>
<keyword evidence="15" id="KW-0472">Membrane</keyword>
<dbReference type="PANTHER" id="PTHR11712:SF352">
    <property type="entry name" value="3-OXOACYL-[ACYL-CARRIER-PROTEIN] SYNTHASE"/>
    <property type="match status" value="1"/>
</dbReference>
<evidence type="ECO:0000259" key="22">
    <source>
        <dbReference type="PROSITE" id="PS52004"/>
    </source>
</evidence>
<evidence type="ECO:0000256" key="3">
    <source>
        <dbReference type="ARBA" id="ARBA00008467"/>
    </source>
</evidence>
<comment type="caution">
    <text evidence="23">The sequence shown here is derived from an EMBL/GenBank/DDBJ whole genome shotgun (WGS) entry which is preliminary data.</text>
</comment>
<dbReference type="PROSITE" id="PS52004">
    <property type="entry name" value="KS3_2"/>
    <property type="match status" value="1"/>
</dbReference>
<comment type="catalytic activity">
    <reaction evidence="19">
        <text>a fatty acyl-[ACP] + malonyl-[ACP] + H(+) = a 3-oxoacyl-[ACP] + holo-[ACP] + CO2</text>
        <dbReference type="Rhea" id="RHEA:22836"/>
        <dbReference type="Rhea" id="RHEA-COMP:9623"/>
        <dbReference type="Rhea" id="RHEA-COMP:9685"/>
        <dbReference type="Rhea" id="RHEA-COMP:9916"/>
        <dbReference type="Rhea" id="RHEA-COMP:14125"/>
        <dbReference type="ChEBI" id="CHEBI:15378"/>
        <dbReference type="ChEBI" id="CHEBI:16526"/>
        <dbReference type="ChEBI" id="CHEBI:64479"/>
        <dbReference type="ChEBI" id="CHEBI:78449"/>
        <dbReference type="ChEBI" id="CHEBI:78776"/>
        <dbReference type="ChEBI" id="CHEBI:138651"/>
    </reaction>
</comment>
<evidence type="ECO:0000256" key="4">
    <source>
        <dbReference type="ARBA" id="ARBA00012356"/>
    </source>
</evidence>
<evidence type="ECO:0000256" key="5">
    <source>
        <dbReference type="ARBA" id="ARBA00014657"/>
    </source>
</evidence>
<dbReference type="NCBIfam" id="NF005589">
    <property type="entry name" value="PRK07314.1"/>
    <property type="match status" value="1"/>
</dbReference>
<evidence type="ECO:0000256" key="11">
    <source>
        <dbReference type="ARBA" id="ARBA00022692"/>
    </source>
</evidence>
<keyword evidence="8 19" id="KW-0444">Lipid biosynthesis</keyword>
<evidence type="ECO:0000256" key="17">
    <source>
        <dbReference type="ARBA" id="ARBA00023315"/>
    </source>
</evidence>
<accession>B4CYC3</accession>
<dbReference type="AlphaFoldDB" id="B4CYC3"/>
<dbReference type="InterPro" id="IPR017568">
    <property type="entry name" value="3-oxoacyl-ACP_synth-2"/>
</dbReference>
<dbReference type="GO" id="GO:0005886">
    <property type="term" value="C:plasma membrane"/>
    <property type="evidence" value="ECO:0007669"/>
    <property type="project" value="UniProtKB-SubCell"/>
</dbReference>
<evidence type="ECO:0000256" key="14">
    <source>
        <dbReference type="ARBA" id="ARBA00023098"/>
    </source>
</evidence>
<feature type="domain" description="Ketosynthase family 3 (KS3)" evidence="22">
    <location>
        <begin position="2"/>
        <end position="411"/>
    </location>
</feature>
<evidence type="ECO:0000256" key="21">
    <source>
        <dbReference type="RuleBase" id="RU003694"/>
    </source>
</evidence>
<dbReference type="FunFam" id="3.40.47.10:FF:000018">
    <property type="entry name" value="3-oxoacyl-[acyl-carrier-protein] synthase 2"/>
    <property type="match status" value="1"/>
</dbReference>
<evidence type="ECO:0000256" key="6">
    <source>
        <dbReference type="ARBA" id="ARBA00022458"/>
    </source>
</evidence>
<evidence type="ECO:0000256" key="13">
    <source>
        <dbReference type="ARBA" id="ARBA00022989"/>
    </source>
</evidence>
<dbReference type="InParanoid" id="B4CYC3"/>
<keyword evidence="12" id="KW-0276">Fatty acid metabolism</keyword>
<evidence type="ECO:0000256" key="2">
    <source>
        <dbReference type="ARBA" id="ARBA00005194"/>
    </source>
</evidence>
<evidence type="ECO:0000256" key="10">
    <source>
        <dbReference type="ARBA" id="ARBA00022679"/>
    </source>
</evidence>
<comment type="subcellular location">
    <subcellularLocation>
        <location evidence="1">Cell inner membrane</location>
    </subcellularLocation>
</comment>
<keyword evidence="13" id="KW-1133">Transmembrane helix</keyword>
<evidence type="ECO:0000256" key="8">
    <source>
        <dbReference type="ARBA" id="ARBA00022516"/>
    </source>
</evidence>
<dbReference type="STRING" id="497964.CfE428DRAFT_1661"/>
<dbReference type="InterPro" id="IPR014030">
    <property type="entry name" value="Ketoacyl_synth_N"/>
</dbReference>
<dbReference type="InterPro" id="IPR000794">
    <property type="entry name" value="Beta-ketoacyl_synthase"/>
</dbReference>
<evidence type="ECO:0000256" key="16">
    <source>
        <dbReference type="ARBA" id="ARBA00023160"/>
    </source>
</evidence>
<comment type="function">
    <text evidence="19">Involved in the type II fatty acid elongation cycle. Catalyzes the elongation of a wide range of acyl-ACP by the addition of two carbons from malonyl-ACP to an acyl acceptor. Can efficiently catalyze the conversion of palmitoleoyl-ACP (cis-hexadec-9-enoyl-ACP) to cis-vaccenoyl-ACP (cis-octadec-11-enoyl-ACP), an essential step in the thermal regulation of fatty acid composition.</text>
</comment>
<evidence type="ECO:0000256" key="20">
    <source>
        <dbReference type="PIRSR" id="PIRSR000447-1"/>
    </source>
</evidence>